<gene>
    <name evidence="9" type="ORF">OIU83_00315</name>
</gene>
<keyword evidence="7" id="KW-0812">Transmembrane</keyword>
<evidence type="ECO:0000313" key="10">
    <source>
        <dbReference type="Proteomes" id="UP001151079"/>
    </source>
</evidence>
<comment type="caution">
    <text evidence="9">The sequence shown here is derived from an EMBL/GenBank/DDBJ whole genome shotgun (WGS) entry which is preliminary data.</text>
</comment>
<keyword evidence="7" id="KW-0472">Membrane</keyword>
<keyword evidence="7" id="KW-1133">Transmembrane helix</keyword>
<dbReference type="SUPFAM" id="SSF48452">
    <property type="entry name" value="TPR-like"/>
    <property type="match status" value="1"/>
</dbReference>
<dbReference type="SMART" id="SM00387">
    <property type="entry name" value="HATPase_c"/>
    <property type="match status" value="1"/>
</dbReference>
<dbReference type="GO" id="GO:0000160">
    <property type="term" value="P:phosphorelay signal transduction system"/>
    <property type="evidence" value="ECO:0007669"/>
    <property type="project" value="UniProtKB-KW"/>
</dbReference>
<dbReference type="Gene3D" id="1.25.40.10">
    <property type="entry name" value="Tetratricopeptide repeat domain"/>
    <property type="match status" value="1"/>
</dbReference>
<protein>
    <recommendedName>
        <fullName evidence="2">histidine kinase</fullName>
        <ecNumber evidence="2">2.7.13.3</ecNumber>
    </recommendedName>
</protein>
<evidence type="ECO:0000313" key="9">
    <source>
        <dbReference type="EMBL" id="MCV9926082.1"/>
    </source>
</evidence>
<dbReference type="PROSITE" id="PS50109">
    <property type="entry name" value="HIS_KIN"/>
    <property type="match status" value="1"/>
</dbReference>
<dbReference type="SUPFAM" id="SSF55874">
    <property type="entry name" value="ATPase domain of HSP90 chaperone/DNA topoisomerase II/histidine kinase"/>
    <property type="match status" value="1"/>
</dbReference>
<dbReference type="RefSeq" id="WP_264204290.1">
    <property type="nucleotide sequence ID" value="NZ_JAOZEW010000001.1"/>
</dbReference>
<accession>A0A9X3C525</accession>
<keyword evidence="6" id="KW-0175">Coiled coil</keyword>
<keyword evidence="3" id="KW-0808">Transferase</keyword>
<dbReference type="PANTHER" id="PTHR24421:SF10">
    <property type="entry name" value="NITRATE_NITRITE SENSOR PROTEIN NARQ"/>
    <property type="match status" value="1"/>
</dbReference>
<name>A0A9X3C525_9FLAO</name>
<evidence type="ECO:0000256" key="2">
    <source>
        <dbReference type="ARBA" id="ARBA00012438"/>
    </source>
</evidence>
<dbReference type="EMBL" id="JAOZEW010000001">
    <property type="protein sequence ID" value="MCV9926082.1"/>
    <property type="molecule type" value="Genomic_DNA"/>
</dbReference>
<dbReference type="AlphaFoldDB" id="A0A9X3C525"/>
<dbReference type="EC" id="2.7.13.3" evidence="2"/>
<evidence type="ECO:0000259" key="8">
    <source>
        <dbReference type="PROSITE" id="PS50109"/>
    </source>
</evidence>
<evidence type="ECO:0000256" key="5">
    <source>
        <dbReference type="ARBA" id="ARBA00023012"/>
    </source>
</evidence>
<keyword evidence="9" id="KW-0547">Nucleotide-binding</keyword>
<evidence type="ECO:0000256" key="6">
    <source>
        <dbReference type="SAM" id="Coils"/>
    </source>
</evidence>
<dbReference type="InterPro" id="IPR036890">
    <property type="entry name" value="HATPase_C_sf"/>
</dbReference>
<dbReference type="InterPro" id="IPR050482">
    <property type="entry name" value="Sensor_HK_TwoCompSys"/>
</dbReference>
<reference evidence="9" key="1">
    <citation type="submission" date="2022-10" db="EMBL/GenBank/DDBJ databases">
        <title>Two novel species of Flavobacterium.</title>
        <authorList>
            <person name="Liu Q."/>
            <person name="Xin Y.-H."/>
        </authorList>
    </citation>
    <scope>NUCLEOTIDE SEQUENCE</scope>
    <source>
        <strain evidence="9">LS1R49</strain>
    </source>
</reference>
<feature type="transmembrane region" description="Helical" evidence="7">
    <location>
        <begin position="316"/>
        <end position="335"/>
    </location>
</feature>
<keyword evidence="4" id="KW-0418">Kinase</keyword>
<evidence type="ECO:0000256" key="3">
    <source>
        <dbReference type="ARBA" id="ARBA00022679"/>
    </source>
</evidence>
<sequence length="570" mass="66052">MHKTRIITLLVILLICFSTNFYSQNKPLSKKEIEVLADQAVKLMREGHYEKSLIQSRITLNHAIAIKDANLIAKSYNTIAANFDELTEPDKALFYYQKGIFYAEKTNNNQLKNWLYNNLGNIYCFNKKEYEKGISYYKKSLNCSVKIKDSVQIVFTKLNIAWAYFDIGGYDDGFPFLDYINKYHPKHGDESTLVVLNMLNGMYYNHKKDYSKADFFFSKAIKYGLEGSEKSDLSFAYQEYSKFLSKIGNHKSAYDNLTHFTILNEELNNEEKLRKVHVAGMNLEIDEYKRDIDKIESQFKSKQQSLLLEQSRNKKVVSIMVSLFIVSIILFYFFYQNTKLKQNNRLKDIQSKIQQNIINASIDGQESERKKIAFFLHDNISALLSSAGMHLNVFSTQNEPVSEEILKTKFILEEAHDKIRDLSHELLPTLLVRFGMFYALEDLCEKNSNSTIFFEYSCTIPLKTRYSEKFEMRIYFIISELLNNIIKHSEANLAHVSLTEDNGNLIINISDNGKGYKTNKFNIIEGFGLNQIRARIKNLKGEIEVNSKISIGTTIRIEVPIMNNKSTTES</sequence>
<dbReference type="Proteomes" id="UP001151079">
    <property type="component" value="Unassembled WGS sequence"/>
</dbReference>
<dbReference type="Gene3D" id="3.30.565.10">
    <property type="entry name" value="Histidine kinase-like ATPase, C-terminal domain"/>
    <property type="match status" value="1"/>
</dbReference>
<dbReference type="InterPro" id="IPR011990">
    <property type="entry name" value="TPR-like_helical_dom_sf"/>
</dbReference>
<dbReference type="PANTHER" id="PTHR24421">
    <property type="entry name" value="NITRATE/NITRITE SENSOR PROTEIN NARX-RELATED"/>
    <property type="match status" value="1"/>
</dbReference>
<evidence type="ECO:0000256" key="7">
    <source>
        <dbReference type="SAM" id="Phobius"/>
    </source>
</evidence>
<evidence type="ECO:0000256" key="4">
    <source>
        <dbReference type="ARBA" id="ARBA00022777"/>
    </source>
</evidence>
<dbReference type="GO" id="GO:0005524">
    <property type="term" value="F:ATP binding"/>
    <property type="evidence" value="ECO:0007669"/>
    <property type="project" value="UniProtKB-KW"/>
</dbReference>
<keyword evidence="10" id="KW-1185">Reference proteome</keyword>
<proteinExistence type="predicted"/>
<dbReference type="Pfam" id="PF02518">
    <property type="entry name" value="HATPase_c"/>
    <property type="match status" value="1"/>
</dbReference>
<dbReference type="CDD" id="cd16917">
    <property type="entry name" value="HATPase_UhpB-NarQ-NarX-like"/>
    <property type="match status" value="1"/>
</dbReference>
<feature type="coiled-coil region" evidence="6">
    <location>
        <begin position="278"/>
        <end position="305"/>
    </location>
</feature>
<dbReference type="GO" id="GO:0004673">
    <property type="term" value="F:protein histidine kinase activity"/>
    <property type="evidence" value="ECO:0007669"/>
    <property type="project" value="UniProtKB-EC"/>
</dbReference>
<keyword evidence="5" id="KW-0902">Two-component regulatory system</keyword>
<feature type="domain" description="Histidine kinase" evidence="8">
    <location>
        <begin position="473"/>
        <end position="563"/>
    </location>
</feature>
<dbReference type="InterPro" id="IPR003594">
    <property type="entry name" value="HATPase_dom"/>
</dbReference>
<comment type="catalytic activity">
    <reaction evidence="1">
        <text>ATP + protein L-histidine = ADP + protein N-phospho-L-histidine.</text>
        <dbReference type="EC" id="2.7.13.3"/>
    </reaction>
</comment>
<dbReference type="InterPro" id="IPR005467">
    <property type="entry name" value="His_kinase_dom"/>
</dbReference>
<organism evidence="9 10">
    <name type="scientific">Flavobacterium shii</name>
    <dbReference type="NCBI Taxonomy" id="2987687"/>
    <lineage>
        <taxon>Bacteria</taxon>
        <taxon>Pseudomonadati</taxon>
        <taxon>Bacteroidota</taxon>
        <taxon>Flavobacteriia</taxon>
        <taxon>Flavobacteriales</taxon>
        <taxon>Flavobacteriaceae</taxon>
        <taxon>Flavobacterium</taxon>
    </lineage>
</organism>
<keyword evidence="9" id="KW-0067">ATP-binding</keyword>
<evidence type="ECO:0000256" key="1">
    <source>
        <dbReference type="ARBA" id="ARBA00000085"/>
    </source>
</evidence>